<evidence type="ECO:0000256" key="1">
    <source>
        <dbReference type="SAM" id="MobiDB-lite"/>
    </source>
</evidence>
<dbReference type="AlphaFoldDB" id="A0A918MZE0"/>
<accession>A0A918MZE0</accession>
<reference evidence="2" key="1">
    <citation type="journal article" date="2014" name="Int. J. Syst. Evol. Microbiol.">
        <title>Complete genome sequence of Corynebacterium casei LMG S-19264T (=DSM 44701T), isolated from a smear-ripened cheese.</title>
        <authorList>
            <consortium name="US DOE Joint Genome Institute (JGI-PGF)"/>
            <person name="Walter F."/>
            <person name="Albersmeier A."/>
            <person name="Kalinowski J."/>
            <person name="Ruckert C."/>
        </authorList>
    </citation>
    <scope>NUCLEOTIDE SEQUENCE</scope>
    <source>
        <strain evidence="2">KCTC 22164</strain>
    </source>
</reference>
<comment type="caution">
    <text evidence="2">The sequence shown here is derived from an EMBL/GenBank/DDBJ whole genome shotgun (WGS) entry which is preliminary data.</text>
</comment>
<evidence type="ECO:0000313" key="2">
    <source>
        <dbReference type="EMBL" id="GGW86863.1"/>
    </source>
</evidence>
<proteinExistence type="predicted"/>
<gene>
    <name evidence="2" type="ORF">GCM10007391_20770</name>
</gene>
<dbReference type="Proteomes" id="UP000631300">
    <property type="component" value="Unassembled WGS sequence"/>
</dbReference>
<sequence>MPEYERRASMDQDCKKELQQRHIWRHPDREGANKSIAAQANSQVPGQGGLLQA</sequence>
<keyword evidence="3" id="KW-1185">Reference proteome</keyword>
<feature type="compositionally biased region" description="Polar residues" evidence="1">
    <location>
        <begin position="36"/>
        <end position="45"/>
    </location>
</feature>
<dbReference type="EMBL" id="BMXP01000004">
    <property type="protein sequence ID" value="GGW86863.1"/>
    <property type="molecule type" value="Genomic_DNA"/>
</dbReference>
<protein>
    <submittedName>
        <fullName evidence="2">Uncharacterized protein</fullName>
    </submittedName>
</protein>
<evidence type="ECO:0000313" key="3">
    <source>
        <dbReference type="Proteomes" id="UP000631300"/>
    </source>
</evidence>
<name>A0A918MZE0_9ALTE</name>
<reference evidence="2" key="2">
    <citation type="submission" date="2020-09" db="EMBL/GenBank/DDBJ databases">
        <authorList>
            <person name="Sun Q."/>
            <person name="Kim S."/>
        </authorList>
    </citation>
    <scope>NUCLEOTIDE SEQUENCE</scope>
    <source>
        <strain evidence="2">KCTC 22164</strain>
    </source>
</reference>
<feature type="region of interest" description="Disordered" evidence="1">
    <location>
        <begin position="26"/>
        <end position="53"/>
    </location>
</feature>
<organism evidence="2 3">
    <name type="scientific">Alteromonas halophila</name>
    <dbReference type="NCBI Taxonomy" id="516698"/>
    <lineage>
        <taxon>Bacteria</taxon>
        <taxon>Pseudomonadati</taxon>
        <taxon>Pseudomonadota</taxon>
        <taxon>Gammaproteobacteria</taxon>
        <taxon>Alteromonadales</taxon>
        <taxon>Alteromonadaceae</taxon>
        <taxon>Alteromonas/Salinimonas group</taxon>
        <taxon>Alteromonas</taxon>
    </lineage>
</organism>